<dbReference type="AlphaFoldDB" id="A0A8B8TW50"/>
<sequence length="221" mass="23539">MEPWLCLAPWGALQVQRAARPPRSGHRVRAPGGGPSSLASSQTRRSWEARSEVRPSCLHPSWPCSHAAGAPKAAAGVAAPAWQTVRLSCPRAGPSGLLGREVRGQRLAAVFPAAKGKDGCPGGVARQGRAPALPEFLPLGRKTLEEPQGHRQQELTCSHPHSCGAPHSSREVEGARLSTQHSEWTHNVVHPHDGPLLSRKKEGHSGPATARWALGTWCSVE</sequence>
<dbReference type="RefSeq" id="XP_032346153.1">
    <property type="nucleotide sequence ID" value="XM_032490262.1"/>
</dbReference>
<dbReference type="GeneID" id="116666564"/>
<proteinExistence type="predicted"/>
<keyword evidence="2" id="KW-1185">Reference proteome</keyword>
<accession>A0A8B8TW50</accession>
<dbReference type="Proteomes" id="UP000694856">
    <property type="component" value="Chromosome 10"/>
</dbReference>
<evidence type="ECO:0000313" key="3">
    <source>
        <dbReference type="RefSeq" id="XP_032346153.1"/>
    </source>
</evidence>
<name>A0A8B8TW50_CAMFR</name>
<reference evidence="3" key="1">
    <citation type="submission" date="2025-08" db="UniProtKB">
        <authorList>
            <consortium name="RefSeq"/>
        </authorList>
    </citation>
    <scope>IDENTIFICATION</scope>
    <source>
        <tissue evidence="3">Ear skin</tissue>
    </source>
</reference>
<feature type="region of interest" description="Disordered" evidence="1">
    <location>
        <begin position="17"/>
        <end position="52"/>
    </location>
</feature>
<organism evidence="2 3">
    <name type="scientific">Camelus ferus</name>
    <name type="common">Wild bactrian camel</name>
    <name type="synonym">Camelus bactrianus ferus</name>
    <dbReference type="NCBI Taxonomy" id="419612"/>
    <lineage>
        <taxon>Eukaryota</taxon>
        <taxon>Metazoa</taxon>
        <taxon>Chordata</taxon>
        <taxon>Craniata</taxon>
        <taxon>Vertebrata</taxon>
        <taxon>Euteleostomi</taxon>
        <taxon>Mammalia</taxon>
        <taxon>Eutheria</taxon>
        <taxon>Laurasiatheria</taxon>
        <taxon>Artiodactyla</taxon>
        <taxon>Tylopoda</taxon>
        <taxon>Camelidae</taxon>
        <taxon>Camelus</taxon>
    </lineage>
</organism>
<evidence type="ECO:0000256" key="1">
    <source>
        <dbReference type="SAM" id="MobiDB-lite"/>
    </source>
</evidence>
<protein>
    <submittedName>
        <fullName evidence="3">Uncharacterized protein LOC116666564</fullName>
    </submittedName>
</protein>
<dbReference type="KEGG" id="cfr:116666564"/>
<evidence type="ECO:0000313" key="2">
    <source>
        <dbReference type="Proteomes" id="UP000694856"/>
    </source>
</evidence>
<gene>
    <name evidence="3" type="primary">LOC116666564</name>
</gene>